<evidence type="ECO:0000256" key="2">
    <source>
        <dbReference type="ARBA" id="ARBA00023242"/>
    </source>
</evidence>
<dbReference type="InterPro" id="IPR021858">
    <property type="entry name" value="Fun_TF"/>
</dbReference>
<dbReference type="SUPFAM" id="SSF57701">
    <property type="entry name" value="Zn2/Cys6 DNA-binding domain"/>
    <property type="match status" value="1"/>
</dbReference>
<sequence length="499" mass="56796">MPTHQDDYDHENTVFKISQLRKSCTICRAQKLKCDETKPVCDHCTKAGTECIYQHFDLRWNENATLDNSGRLSVWTDRISNFTHEECELSPSSSDTESSMSRKNVEHTDKPYVTKIHAFFRQSVESLQIRRPEPLPDLLLESSINREIFQYYLSYHTRLLVARDDSSNPFRTIIAPLAYNSTLLLGTILAVSAIHRQKSGNAHPKWIHIYSLLDDIFRDLGATLETVEGQREPGTLATLLMLSHMSTSMYPSSPPFTPHFEAAKMIIEHQGGPKKLLLEHPFLVEWFALFDIMQTMMGESSGLAWNGLYWLTPQTLPRINRLFGFSGSLATHFQQINILQTRLLAIRQLSEPGFKFSNSDLDIKTLLDKITTGRVVEDFGDHDFVISSEVFRVVVLLKYYRVLLEQPADSWKIESLVGRLEGLIGRIFDSKDILPAYAIRMMWPLLVVSAETLDSSQVQLLAKVKTLRSLGIGNLGDENAPIGDIWRLGLDQSQVFSFV</sequence>
<dbReference type="STRING" id="1198029.A0A1U7LVX7"/>
<dbReference type="PROSITE" id="PS50048">
    <property type="entry name" value="ZN2_CY6_FUNGAL_2"/>
    <property type="match status" value="1"/>
</dbReference>
<organism evidence="4 5">
    <name type="scientific">Neolecta irregularis (strain DAH-3)</name>
    <dbReference type="NCBI Taxonomy" id="1198029"/>
    <lineage>
        <taxon>Eukaryota</taxon>
        <taxon>Fungi</taxon>
        <taxon>Dikarya</taxon>
        <taxon>Ascomycota</taxon>
        <taxon>Taphrinomycotina</taxon>
        <taxon>Neolectales</taxon>
        <taxon>Neolectaceae</taxon>
        <taxon>Neolecta</taxon>
    </lineage>
</organism>
<dbReference type="InterPro" id="IPR036864">
    <property type="entry name" value="Zn2-C6_fun-type_DNA-bd_sf"/>
</dbReference>
<dbReference type="Gene3D" id="4.10.240.10">
    <property type="entry name" value="Zn(2)-C6 fungal-type DNA-binding domain"/>
    <property type="match status" value="1"/>
</dbReference>
<evidence type="ECO:0000313" key="4">
    <source>
        <dbReference type="EMBL" id="OLL26836.1"/>
    </source>
</evidence>
<dbReference type="Pfam" id="PF11951">
    <property type="entry name" value="Fungal_trans_2"/>
    <property type="match status" value="1"/>
</dbReference>
<protein>
    <submittedName>
        <fullName evidence="4">Transcriptional activator protein UGA3</fullName>
    </submittedName>
</protein>
<proteinExistence type="predicted"/>
<gene>
    <name evidence="4" type="ORF">NEOLI_000912</name>
</gene>
<reference evidence="4 5" key="1">
    <citation type="submission" date="2016-04" db="EMBL/GenBank/DDBJ databases">
        <title>Evolutionary innovation and constraint leading to complex multicellularity in the Ascomycota.</title>
        <authorList>
            <person name="Cisse O."/>
            <person name="Nguyen A."/>
            <person name="Hewitt D.A."/>
            <person name="Jedd G."/>
            <person name="Stajich J.E."/>
        </authorList>
    </citation>
    <scope>NUCLEOTIDE SEQUENCE [LARGE SCALE GENOMIC DNA]</scope>
    <source>
        <strain evidence="4 5">DAH-3</strain>
    </source>
</reference>
<dbReference type="OMA" id="RWNENAT"/>
<dbReference type="AlphaFoldDB" id="A0A1U7LVX7"/>
<dbReference type="SMART" id="SM00066">
    <property type="entry name" value="GAL4"/>
    <property type="match status" value="1"/>
</dbReference>
<accession>A0A1U7LVX7</accession>
<comment type="subcellular location">
    <subcellularLocation>
        <location evidence="1">Nucleus</location>
    </subcellularLocation>
</comment>
<keyword evidence="5" id="KW-1185">Reference proteome</keyword>
<dbReference type="PROSITE" id="PS00463">
    <property type="entry name" value="ZN2_CY6_FUNGAL_1"/>
    <property type="match status" value="1"/>
</dbReference>
<dbReference type="GO" id="GO:0000976">
    <property type="term" value="F:transcription cis-regulatory region binding"/>
    <property type="evidence" value="ECO:0007669"/>
    <property type="project" value="TreeGrafter"/>
</dbReference>
<feature type="domain" description="Zn(2)-C6 fungal-type" evidence="3">
    <location>
        <begin position="23"/>
        <end position="53"/>
    </location>
</feature>
<dbReference type="Proteomes" id="UP000186594">
    <property type="component" value="Unassembled WGS sequence"/>
</dbReference>
<dbReference type="CDD" id="cd00067">
    <property type="entry name" value="GAL4"/>
    <property type="match status" value="1"/>
</dbReference>
<dbReference type="GO" id="GO:0000981">
    <property type="term" value="F:DNA-binding transcription factor activity, RNA polymerase II-specific"/>
    <property type="evidence" value="ECO:0007669"/>
    <property type="project" value="InterPro"/>
</dbReference>
<dbReference type="OrthoDB" id="3886144at2759"/>
<dbReference type="InterPro" id="IPR001138">
    <property type="entry name" value="Zn2Cys6_DnaBD"/>
</dbReference>
<dbReference type="GO" id="GO:0008270">
    <property type="term" value="F:zinc ion binding"/>
    <property type="evidence" value="ECO:0007669"/>
    <property type="project" value="InterPro"/>
</dbReference>
<evidence type="ECO:0000313" key="5">
    <source>
        <dbReference type="Proteomes" id="UP000186594"/>
    </source>
</evidence>
<dbReference type="GO" id="GO:0005634">
    <property type="term" value="C:nucleus"/>
    <property type="evidence" value="ECO:0007669"/>
    <property type="project" value="UniProtKB-SubCell"/>
</dbReference>
<evidence type="ECO:0000256" key="1">
    <source>
        <dbReference type="ARBA" id="ARBA00004123"/>
    </source>
</evidence>
<dbReference type="GO" id="GO:0045944">
    <property type="term" value="P:positive regulation of transcription by RNA polymerase II"/>
    <property type="evidence" value="ECO:0007669"/>
    <property type="project" value="TreeGrafter"/>
</dbReference>
<comment type="caution">
    <text evidence="4">The sequence shown here is derived from an EMBL/GenBank/DDBJ whole genome shotgun (WGS) entry which is preliminary data.</text>
</comment>
<name>A0A1U7LVX7_NEOID</name>
<dbReference type="PANTHER" id="PTHR37534:SF43">
    <property type="entry name" value="FINGER DOMAIN PROTEIN, PUTATIVE (AFU_ORTHOLOGUE AFUA_1G01850)-RELATED"/>
    <property type="match status" value="1"/>
</dbReference>
<dbReference type="PANTHER" id="PTHR37534">
    <property type="entry name" value="TRANSCRIPTIONAL ACTIVATOR PROTEIN UGA3"/>
    <property type="match status" value="1"/>
</dbReference>
<dbReference type="Pfam" id="PF00172">
    <property type="entry name" value="Zn_clus"/>
    <property type="match status" value="1"/>
</dbReference>
<evidence type="ECO:0000259" key="3">
    <source>
        <dbReference type="PROSITE" id="PS50048"/>
    </source>
</evidence>
<keyword evidence="2" id="KW-0539">Nucleus</keyword>
<dbReference type="EMBL" id="LXFE01000143">
    <property type="protein sequence ID" value="OLL26836.1"/>
    <property type="molecule type" value="Genomic_DNA"/>
</dbReference>